<evidence type="ECO:0000259" key="2">
    <source>
        <dbReference type="Pfam" id="PF13472"/>
    </source>
</evidence>
<dbReference type="GO" id="GO:0004622">
    <property type="term" value="F:phosphatidylcholine lysophospholipase activity"/>
    <property type="evidence" value="ECO:0007669"/>
    <property type="project" value="TreeGrafter"/>
</dbReference>
<dbReference type="RefSeq" id="WP_168741034.1">
    <property type="nucleotide sequence ID" value="NZ_JABAHZ010000006.1"/>
</dbReference>
<dbReference type="InterPro" id="IPR051532">
    <property type="entry name" value="Ester_Hydrolysis_Enzymes"/>
</dbReference>
<protein>
    <submittedName>
        <fullName evidence="3">Sialate O-acetylesterase</fullName>
    </submittedName>
</protein>
<comment type="caution">
    <text evidence="3">The sequence shown here is derived from an EMBL/GenBank/DDBJ whole genome shotgun (WGS) entry which is preliminary data.</text>
</comment>
<feature type="signal peptide" evidence="1">
    <location>
        <begin position="1"/>
        <end position="19"/>
    </location>
</feature>
<dbReference type="Pfam" id="PF13472">
    <property type="entry name" value="Lipase_GDSL_2"/>
    <property type="match status" value="1"/>
</dbReference>
<reference evidence="3 4" key="1">
    <citation type="submission" date="2020-04" db="EMBL/GenBank/DDBJ databases">
        <authorList>
            <person name="Yin C."/>
        </authorList>
    </citation>
    <scope>NUCLEOTIDE SEQUENCE [LARGE SCALE GENOMIC DNA]</scope>
    <source>
        <strain evidence="3 4">Ak56</strain>
    </source>
</reference>
<dbReference type="SUPFAM" id="SSF52266">
    <property type="entry name" value="SGNH hydrolase"/>
    <property type="match status" value="1"/>
</dbReference>
<proteinExistence type="predicted"/>
<name>A0A847SMI3_9BACT</name>
<dbReference type="InterPro" id="IPR013830">
    <property type="entry name" value="SGNH_hydro"/>
</dbReference>
<dbReference type="Proteomes" id="UP000552864">
    <property type="component" value="Unassembled WGS sequence"/>
</dbReference>
<feature type="domain" description="SGNH hydrolase-type esterase" evidence="2">
    <location>
        <begin position="50"/>
        <end position="209"/>
    </location>
</feature>
<evidence type="ECO:0000313" key="3">
    <source>
        <dbReference type="EMBL" id="NLR81394.1"/>
    </source>
</evidence>
<dbReference type="InterPro" id="IPR036514">
    <property type="entry name" value="SGNH_hydro_sf"/>
</dbReference>
<gene>
    <name evidence="3" type="ORF">HGH91_22400</name>
</gene>
<dbReference type="PANTHER" id="PTHR30383">
    <property type="entry name" value="THIOESTERASE 1/PROTEASE 1/LYSOPHOSPHOLIPASE L1"/>
    <property type="match status" value="1"/>
</dbReference>
<accession>A0A847SMI3</accession>
<evidence type="ECO:0000313" key="4">
    <source>
        <dbReference type="Proteomes" id="UP000552864"/>
    </source>
</evidence>
<feature type="chain" id="PRO_5032291137" evidence="1">
    <location>
        <begin position="20"/>
        <end position="222"/>
    </location>
</feature>
<keyword evidence="1" id="KW-0732">Signal</keyword>
<dbReference type="PANTHER" id="PTHR30383:SF5">
    <property type="entry name" value="SGNH HYDROLASE-TYPE ESTERASE DOMAIN-CONTAINING PROTEIN"/>
    <property type="match status" value="1"/>
</dbReference>
<organism evidence="3 4">
    <name type="scientific">Chitinophaga eiseniae</name>
    <dbReference type="NCBI Taxonomy" id="634771"/>
    <lineage>
        <taxon>Bacteria</taxon>
        <taxon>Pseudomonadati</taxon>
        <taxon>Bacteroidota</taxon>
        <taxon>Chitinophagia</taxon>
        <taxon>Chitinophagales</taxon>
        <taxon>Chitinophagaceae</taxon>
        <taxon>Chitinophaga</taxon>
    </lineage>
</organism>
<keyword evidence="4" id="KW-1185">Reference proteome</keyword>
<dbReference type="Gene3D" id="3.40.50.1110">
    <property type="entry name" value="SGNH hydrolase"/>
    <property type="match status" value="1"/>
</dbReference>
<dbReference type="EMBL" id="JABAHZ010000006">
    <property type="protein sequence ID" value="NLR81394.1"/>
    <property type="molecule type" value="Genomic_DNA"/>
</dbReference>
<sequence>MMKRMILAAGLLLPLSAAAQYDSTYGSTYYRQKVTQFNLIPDTEAGEIIFLGDSITDIAEWADLFKNCKIKNRGISGDMTAGILNRLSEVTRRKPSRIFLMIGINDLANGVPDSVIISNYAKIVDRIRRESPATKLYVQSILPTNDQFTEFARHQHKEAQIAAINQQLERMAVQRGYTYVNLHDALCDSEGKLSTDYTNDGLHLKGAGYLVWKSILQRKKYL</sequence>
<dbReference type="AlphaFoldDB" id="A0A847SMI3"/>
<evidence type="ECO:0000256" key="1">
    <source>
        <dbReference type="SAM" id="SignalP"/>
    </source>
</evidence>